<reference evidence="3" key="1">
    <citation type="submission" date="2014-03" db="EMBL/GenBank/DDBJ databases">
        <authorList>
            <person name="Aksoy S."/>
            <person name="Warren W."/>
            <person name="Wilson R.K."/>
        </authorList>
    </citation>
    <scope>NUCLEOTIDE SEQUENCE [LARGE SCALE GENOMIC DNA]</scope>
    <source>
        <strain evidence="3">IAEA</strain>
    </source>
</reference>
<dbReference type="AlphaFoldDB" id="A0A1A9W2Z6"/>
<reference evidence="2" key="2">
    <citation type="submission" date="2020-05" db="UniProtKB">
        <authorList>
            <consortium name="EnsemblMetazoa"/>
        </authorList>
    </citation>
    <scope>IDENTIFICATION</scope>
    <source>
        <strain evidence="2">IAEA</strain>
    </source>
</reference>
<proteinExistence type="predicted"/>
<evidence type="ECO:0000313" key="3">
    <source>
        <dbReference type="Proteomes" id="UP000091820"/>
    </source>
</evidence>
<evidence type="ECO:0000256" key="1">
    <source>
        <dbReference type="SAM" id="Phobius"/>
    </source>
</evidence>
<keyword evidence="3" id="KW-1185">Reference proteome</keyword>
<dbReference type="EnsemblMetazoa" id="GBRI004520-RA">
    <property type="protein sequence ID" value="GBRI004520-PA"/>
    <property type="gene ID" value="GBRI004520"/>
</dbReference>
<dbReference type="VEuPathDB" id="VectorBase:GBRI004520"/>
<feature type="transmembrane region" description="Helical" evidence="1">
    <location>
        <begin position="30"/>
        <end position="50"/>
    </location>
</feature>
<keyword evidence="1" id="KW-0812">Transmembrane</keyword>
<organism evidence="2 3">
    <name type="scientific">Glossina brevipalpis</name>
    <dbReference type="NCBI Taxonomy" id="37001"/>
    <lineage>
        <taxon>Eukaryota</taxon>
        <taxon>Metazoa</taxon>
        <taxon>Ecdysozoa</taxon>
        <taxon>Arthropoda</taxon>
        <taxon>Hexapoda</taxon>
        <taxon>Insecta</taxon>
        <taxon>Pterygota</taxon>
        <taxon>Neoptera</taxon>
        <taxon>Endopterygota</taxon>
        <taxon>Diptera</taxon>
        <taxon>Brachycera</taxon>
        <taxon>Muscomorpha</taxon>
        <taxon>Hippoboscoidea</taxon>
        <taxon>Glossinidae</taxon>
        <taxon>Glossina</taxon>
    </lineage>
</organism>
<keyword evidence="1" id="KW-0472">Membrane</keyword>
<sequence>MIPGNDVNLLLNSAIKISLWTKEKVSRVKLNFCLISFNTIWCSTLLLLFLDYCNPVVVYANGSIIIICTTGLRENITYRKFLKFSCTPQNVMTIAYVLKIRELSNL</sequence>
<keyword evidence="1" id="KW-1133">Transmembrane helix</keyword>
<evidence type="ECO:0000313" key="2">
    <source>
        <dbReference type="EnsemblMetazoa" id="GBRI004520-PA"/>
    </source>
</evidence>
<name>A0A1A9W2Z6_9MUSC</name>
<protein>
    <submittedName>
        <fullName evidence="2">Uncharacterized protein</fullName>
    </submittedName>
</protein>
<dbReference type="Proteomes" id="UP000091820">
    <property type="component" value="Unassembled WGS sequence"/>
</dbReference>
<feature type="transmembrane region" description="Helical" evidence="1">
    <location>
        <begin position="56"/>
        <end position="73"/>
    </location>
</feature>
<accession>A0A1A9W2Z6</accession>